<feature type="transmembrane region" description="Helical" evidence="1">
    <location>
        <begin position="6"/>
        <end position="26"/>
    </location>
</feature>
<accession>A0A8J3VDZ8</accession>
<gene>
    <name evidence="2" type="ORF">Rhe02_09430</name>
</gene>
<keyword evidence="3" id="KW-1185">Reference proteome</keyword>
<evidence type="ECO:0000313" key="2">
    <source>
        <dbReference type="EMBL" id="GIH02876.1"/>
    </source>
</evidence>
<organism evidence="2 3">
    <name type="scientific">Rhizocola hellebori</name>
    <dbReference type="NCBI Taxonomy" id="1392758"/>
    <lineage>
        <taxon>Bacteria</taxon>
        <taxon>Bacillati</taxon>
        <taxon>Actinomycetota</taxon>
        <taxon>Actinomycetes</taxon>
        <taxon>Micromonosporales</taxon>
        <taxon>Micromonosporaceae</taxon>
        <taxon>Rhizocola</taxon>
    </lineage>
</organism>
<proteinExistence type="predicted"/>
<reference evidence="2" key="1">
    <citation type="submission" date="2021-01" db="EMBL/GenBank/DDBJ databases">
        <title>Whole genome shotgun sequence of Rhizocola hellebori NBRC 109834.</title>
        <authorList>
            <person name="Komaki H."/>
            <person name="Tamura T."/>
        </authorList>
    </citation>
    <scope>NUCLEOTIDE SEQUENCE</scope>
    <source>
        <strain evidence="2">NBRC 109834</strain>
    </source>
</reference>
<dbReference type="RefSeq" id="WP_203906801.1">
    <property type="nucleotide sequence ID" value="NZ_BONY01000004.1"/>
</dbReference>
<keyword evidence="1" id="KW-1133">Transmembrane helix</keyword>
<evidence type="ECO:0000313" key="3">
    <source>
        <dbReference type="Proteomes" id="UP000612899"/>
    </source>
</evidence>
<protein>
    <submittedName>
        <fullName evidence="2">Uncharacterized protein</fullName>
    </submittedName>
</protein>
<evidence type="ECO:0000256" key="1">
    <source>
        <dbReference type="SAM" id="Phobius"/>
    </source>
</evidence>
<dbReference type="Proteomes" id="UP000612899">
    <property type="component" value="Unassembled WGS sequence"/>
</dbReference>
<keyword evidence="1" id="KW-0812">Transmembrane</keyword>
<comment type="caution">
    <text evidence="2">The sequence shown here is derived from an EMBL/GenBank/DDBJ whole genome shotgun (WGS) entry which is preliminary data.</text>
</comment>
<name>A0A8J3VDZ8_9ACTN</name>
<keyword evidence="1" id="KW-0472">Membrane</keyword>
<dbReference type="EMBL" id="BONY01000004">
    <property type="protein sequence ID" value="GIH02876.1"/>
    <property type="molecule type" value="Genomic_DNA"/>
</dbReference>
<dbReference type="AlphaFoldDB" id="A0A8J3VDZ8"/>
<sequence>MVTLLWVVLLAPVGLYLLFGLMHVLLPPPYDKKALAIMKLRPNIPAQLVGLIGSWLQR</sequence>